<evidence type="ECO:0000313" key="1">
    <source>
        <dbReference type="EMBL" id="EGH47105.1"/>
    </source>
</evidence>
<dbReference type="AlphaFoldDB" id="F3GJ52"/>
<comment type="caution">
    <text evidence="1">The sequence shown here is derived from an EMBL/GenBank/DDBJ whole genome shotgun (WGS) entry which is preliminary data.</text>
</comment>
<evidence type="ECO:0000313" key="2">
    <source>
        <dbReference type="Proteomes" id="UP000004986"/>
    </source>
</evidence>
<dbReference type="HOGENOM" id="CLU_3411656_0_0_6"/>
<sequence length="29" mass="3134">MAALTYEAMRAEVPEGRPVRSLAITFVGP</sequence>
<dbReference type="EMBL" id="AEAI01001988">
    <property type="protein sequence ID" value="EGH47105.1"/>
    <property type="molecule type" value="Genomic_DNA"/>
</dbReference>
<dbReference type="Proteomes" id="UP000004986">
    <property type="component" value="Unassembled WGS sequence"/>
</dbReference>
<reference evidence="1 2" key="1">
    <citation type="journal article" date="2011" name="PLoS Pathog.">
        <title>Dynamic evolution of pathogenicity revealed by sequencing and comparative genomics of 19 Pseudomonas syringae isolates.</title>
        <authorList>
            <person name="Baltrus D.A."/>
            <person name="Nishimura M.T."/>
            <person name="Romanchuk A."/>
            <person name="Chang J.H."/>
            <person name="Mukhtar M.S."/>
            <person name="Cherkis K."/>
            <person name="Roach J."/>
            <person name="Grant S.R."/>
            <person name="Jones C.D."/>
            <person name="Dangl J.L."/>
        </authorList>
    </citation>
    <scope>NUCLEOTIDE SEQUENCE [LARGE SCALE GENOMIC DNA]</scope>
    <source>
        <strain evidence="1 2">1704B</strain>
    </source>
</reference>
<keyword evidence="2" id="KW-1185">Reference proteome</keyword>
<organism evidence="1 2">
    <name type="scientific">Pseudomonas syringae pv. pisi str. 1704B</name>
    <dbReference type="NCBI Taxonomy" id="629263"/>
    <lineage>
        <taxon>Bacteria</taxon>
        <taxon>Pseudomonadati</taxon>
        <taxon>Pseudomonadota</taxon>
        <taxon>Gammaproteobacteria</taxon>
        <taxon>Pseudomonadales</taxon>
        <taxon>Pseudomonadaceae</taxon>
        <taxon>Pseudomonas</taxon>
        <taxon>Pseudomonas syringae</taxon>
    </lineage>
</organism>
<name>F3GJ52_PSESJ</name>
<accession>F3GJ52</accession>
<gene>
    <name evidence="1" type="ORF">PSYPI_34500</name>
</gene>
<proteinExistence type="predicted"/>
<feature type="non-terminal residue" evidence="1">
    <location>
        <position position="29"/>
    </location>
</feature>
<protein>
    <submittedName>
        <fullName evidence="1">Acyl-CoA thioesterase II</fullName>
    </submittedName>
</protein>